<dbReference type="RefSeq" id="WP_039475285.1">
    <property type="nucleotide sequence ID" value="NZ_JSYN01000010.1"/>
</dbReference>
<keyword evidence="1" id="KW-0808">Transferase</keyword>
<dbReference type="EMBL" id="JSYN01000010">
    <property type="protein sequence ID" value="KIA94299.1"/>
    <property type="molecule type" value="Genomic_DNA"/>
</dbReference>
<name>A0A0C1G2G8_9SPHI</name>
<dbReference type="Gene3D" id="3.40.50.300">
    <property type="entry name" value="P-loop containing nucleotide triphosphate hydrolases"/>
    <property type="match status" value="1"/>
</dbReference>
<keyword evidence="3" id="KW-1185">Reference proteome</keyword>
<proteinExistence type="predicted"/>
<dbReference type="InterPro" id="IPR027417">
    <property type="entry name" value="P-loop_NTPase"/>
</dbReference>
<dbReference type="OrthoDB" id="5432096at2"/>
<protein>
    <recommendedName>
        <fullName evidence="4">Sulfotransferase</fullName>
    </recommendedName>
</protein>
<evidence type="ECO:0000313" key="2">
    <source>
        <dbReference type="EMBL" id="KIA94299.1"/>
    </source>
</evidence>
<evidence type="ECO:0008006" key="4">
    <source>
        <dbReference type="Google" id="ProtNLM"/>
    </source>
</evidence>
<dbReference type="GO" id="GO:0008476">
    <property type="term" value="F:protein-tyrosine sulfotransferase activity"/>
    <property type="evidence" value="ECO:0007669"/>
    <property type="project" value="InterPro"/>
</dbReference>
<evidence type="ECO:0000313" key="3">
    <source>
        <dbReference type="Proteomes" id="UP000031246"/>
    </source>
</evidence>
<dbReference type="AlphaFoldDB" id="A0A0C1G2G8"/>
<dbReference type="PANTHER" id="PTHR12788:SF10">
    <property type="entry name" value="PROTEIN-TYROSINE SULFOTRANSFERASE"/>
    <property type="match status" value="1"/>
</dbReference>
<sequence length="343" mass="39778">MNNISSPHGIQIIGTQRSGSNLLRVILDQSEEIASPHPPHILVTFVPLLNLYAPLTAERYLELVSDVVDYVNANPVPWDGVELDKVWIYENSKEQSLFEINRLVYESVARTKKAKYWCCKSMANVHYASELEKYSPRLKYIYLYRDGRDVALSFKKAIVGEKHIYHLAQQWFKDQTACIELSKQIEPERFFALNYEELIANPEEVIKKLCNFLEIEYFERMLDFHRSKESLATANAGEMWENLAKPIIKDNTRKFLKELSAEEINIFELINQQTLTALGYTLVNPSVEGQYIPEADISLFNSENAQMKQQFMENARQSDLDKRNPQLEILKRIKNPKTAVHAK</sequence>
<organism evidence="2 3">
    <name type="scientific">Pedobacter kyungheensis</name>
    <dbReference type="NCBI Taxonomy" id="1069985"/>
    <lineage>
        <taxon>Bacteria</taxon>
        <taxon>Pseudomonadati</taxon>
        <taxon>Bacteroidota</taxon>
        <taxon>Sphingobacteriia</taxon>
        <taxon>Sphingobacteriales</taxon>
        <taxon>Sphingobacteriaceae</taxon>
        <taxon>Pedobacter</taxon>
    </lineage>
</organism>
<gene>
    <name evidence="2" type="ORF">OC25_10285</name>
</gene>
<comment type="caution">
    <text evidence="2">The sequence shown here is derived from an EMBL/GenBank/DDBJ whole genome shotgun (WGS) entry which is preliminary data.</text>
</comment>
<dbReference type="Pfam" id="PF13469">
    <property type="entry name" value="Sulfotransfer_3"/>
    <property type="match status" value="1"/>
</dbReference>
<evidence type="ECO:0000256" key="1">
    <source>
        <dbReference type="ARBA" id="ARBA00022679"/>
    </source>
</evidence>
<accession>A0A0C1G2G8</accession>
<dbReference type="SUPFAM" id="SSF52540">
    <property type="entry name" value="P-loop containing nucleoside triphosphate hydrolases"/>
    <property type="match status" value="1"/>
</dbReference>
<dbReference type="InterPro" id="IPR026634">
    <property type="entry name" value="TPST-like"/>
</dbReference>
<reference evidence="2 3" key="1">
    <citation type="submission" date="2014-10" db="EMBL/GenBank/DDBJ databases">
        <title>Pedobacter Kyungheensis.</title>
        <authorList>
            <person name="Anderson B.M."/>
            <person name="Newman J.D."/>
        </authorList>
    </citation>
    <scope>NUCLEOTIDE SEQUENCE [LARGE SCALE GENOMIC DNA]</scope>
    <source>
        <strain evidence="2 3">KACC 16221</strain>
    </source>
</reference>
<dbReference type="Proteomes" id="UP000031246">
    <property type="component" value="Unassembled WGS sequence"/>
</dbReference>
<dbReference type="PANTHER" id="PTHR12788">
    <property type="entry name" value="PROTEIN-TYROSINE SULFOTRANSFERASE 2"/>
    <property type="match status" value="1"/>
</dbReference>